<accession>J6YRF3</accession>
<sequence length="371" mass="43153">MVIKKKREKEMFENKKIKINVSDFQKVSAVTAVMMQTILSFALANSHSATNTAFLGTFYVIVKYTAPMFIFAIVYNMVKTSQHLSYWEFLKEKFFELVVPYLLWTTAYLWLFPAVQQQTPYTDTASFLLKYVTGDGAPHLWYTVMMLQIQLFMPFFVWLGYKVFANKKYVWPVLIGSTILYVAWYLFYQTQVLTGPYHDSWYLLDRFVASFMIYGIYGVAAFVYHEKVYQYLDRVRYLFLPVGLVIAFFSVRSLLAHPGDLSFANAPYLNTIQSLYSLVIIFAVFMGASKMIVNDSPKLPLFKWLSVYAYRTYLANVFVFQVLLLLFKDSWLQLPSGVMILVAYLMTASCAFALSWLLHIIWVAIKKGFNK</sequence>
<evidence type="ECO:0000256" key="2">
    <source>
        <dbReference type="ARBA" id="ARBA00007400"/>
    </source>
</evidence>
<comment type="similarity">
    <text evidence="2">Belongs to the acyltransferase 3 family.</text>
</comment>
<dbReference type="Proteomes" id="UP000006403">
    <property type="component" value="Unassembled WGS sequence"/>
</dbReference>
<feature type="transmembrane region" description="Helical" evidence="7">
    <location>
        <begin position="237"/>
        <end position="255"/>
    </location>
</feature>
<feature type="transmembrane region" description="Helical" evidence="7">
    <location>
        <begin position="305"/>
        <end position="327"/>
    </location>
</feature>
<feature type="transmembrane region" description="Helical" evidence="7">
    <location>
        <begin position="21"/>
        <end position="44"/>
    </location>
</feature>
<keyword evidence="4 7" id="KW-0812">Transmembrane</keyword>
<evidence type="ECO:0000256" key="7">
    <source>
        <dbReference type="SAM" id="Phobius"/>
    </source>
</evidence>
<dbReference type="AlphaFoldDB" id="J6YRF3"/>
<feature type="transmembrane region" description="Helical" evidence="7">
    <location>
        <begin position="207"/>
        <end position="225"/>
    </location>
</feature>
<feature type="transmembrane region" description="Helical" evidence="7">
    <location>
        <begin position="275"/>
        <end position="293"/>
    </location>
</feature>
<feature type="transmembrane region" description="Helical" evidence="7">
    <location>
        <begin position="139"/>
        <end position="157"/>
    </location>
</feature>
<comment type="subcellular location">
    <subcellularLocation>
        <location evidence="1">Cell membrane</location>
        <topology evidence="1">Multi-pass membrane protein</topology>
    </subcellularLocation>
</comment>
<dbReference type="HOGENOM" id="CLU_047714_2_1_9"/>
<organism evidence="9 10">
    <name type="scientific">Enterococcus faecium 505</name>
    <dbReference type="NCBI Taxonomy" id="1134806"/>
    <lineage>
        <taxon>Bacteria</taxon>
        <taxon>Bacillati</taxon>
        <taxon>Bacillota</taxon>
        <taxon>Bacilli</taxon>
        <taxon>Lactobacillales</taxon>
        <taxon>Enterococcaceae</taxon>
        <taxon>Enterococcus</taxon>
    </lineage>
</organism>
<name>J6YRF3_ENTFC</name>
<keyword evidence="3" id="KW-1003">Cell membrane</keyword>
<feature type="transmembrane region" description="Helical" evidence="7">
    <location>
        <begin position="56"/>
        <end position="78"/>
    </location>
</feature>
<keyword evidence="6 7" id="KW-0472">Membrane</keyword>
<dbReference type="PANTHER" id="PTHR40074">
    <property type="entry name" value="O-ACETYLTRANSFERASE WECH"/>
    <property type="match status" value="1"/>
</dbReference>
<feature type="transmembrane region" description="Helical" evidence="7">
    <location>
        <begin position="98"/>
        <end position="119"/>
    </location>
</feature>
<feature type="domain" description="Acyltransferase 3" evidence="8">
    <location>
        <begin position="55"/>
        <end position="356"/>
    </location>
</feature>
<dbReference type="GO" id="GO:0009246">
    <property type="term" value="P:enterobacterial common antigen biosynthetic process"/>
    <property type="evidence" value="ECO:0007669"/>
    <property type="project" value="TreeGrafter"/>
</dbReference>
<gene>
    <name evidence="9" type="ORF">HMPREF1348_02454</name>
</gene>
<protein>
    <recommendedName>
        <fullName evidence="8">Acyltransferase 3 domain-containing protein</fullName>
    </recommendedName>
</protein>
<evidence type="ECO:0000256" key="5">
    <source>
        <dbReference type="ARBA" id="ARBA00022989"/>
    </source>
</evidence>
<reference evidence="9 10" key="1">
    <citation type="submission" date="2012-04" db="EMBL/GenBank/DDBJ databases">
        <authorList>
            <person name="Weinstock G."/>
            <person name="Sodergren E."/>
            <person name="Lobos E.A."/>
            <person name="Fulton L."/>
            <person name="Fulton R."/>
            <person name="Courtney L."/>
            <person name="Fronick C."/>
            <person name="O'Laughlin M."/>
            <person name="Godfrey J."/>
            <person name="Wilson R.M."/>
            <person name="Miner T."/>
            <person name="Farmer C."/>
            <person name="Delehaunty K."/>
            <person name="Cordes M."/>
            <person name="Minx P."/>
            <person name="Tomlinson C."/>
            <person name="Chen J."/>
            <person name="Wollam A."/>
            <person name="Pepin K.H."/>
            <person name="Bhonagiri V."/>
            <person name="Zhang X."/>
            <person name="Suruliraj S."/>
            <person name="Warren W."/>
            <person name="Mitreva M."/>
            <person name="Mardis E.R."/>
            <person name="Wilson R.K."/>
        </authorList>
    </citation>
    <scope>NUCLEOTIDE SEQUENCE [LARGE SCALE GENOMIC DNA]</scope>
    <source>
        <strain evidence="9 10">505</strain>
    </source>
</reference>
<evidence type="ECO:0000259" key="8">
    <source>
        <dbReference type="Pfam" id="PF01757"/>
    </source>
</evidence>
<evidence type="ECO:0000313" key="10">
    <source>
        <dbReference type="Proteomes" id="UP000006403"/>
    </source>
</evidence>
<proteinExistence type="inferred from homology"/>
<evidence type="ECO:0000256" key="3">
    <source>
        <dbReference type="ARBA" id="ARBA00022475"/>
    </source>
</evidence>
<dbReference type="GO" id="GO:0016413">
    <property type="term" value="F:O-acetyltransferase activity"/>
    <property type="evidence" value="ECO:0007669"/>
    <property type="project" value="TreeGrafter"/>
</dbReference>
<comment type="caution">
    <text evidence="9">The sequence shown here is derived from an EMBL/GenBank/DDBJ whole genome shotgun (WGS) entry which is preliminary data.</text>
</comment>
<evidence type="ECO:0000256" key="6">
    <source>
        <dbReference type="ARBA" id="ARBA00023136"/>
    </source>
</evidence>
<feature type="transmembrane region" description="Helical" evidence="7">
    <location>
        <begin position="339"/>
        <end position="365"/>
    </location>
</feature>
<dbReference type="PATRIC" id="fig|1134806.3.peg.2342"/>
<keyword evidence="5 7" id="KW-1133">Transmembrane helix</keyword>
<dbReference type="EMBL" id="AMBL01000082">
    <property type="protein sequence ID" value="EJY43379.1"/>
    <property type="molecule type" value="Genomic_DNA"/>
</dbReference>
<dbReference type="PANTHER" id="PTHR40074:SF2">
    <property type="entry name" value="O-ACETYLTRANSFERASE WECH"/>
    <property type="match status" value="1"/>
</dbReference>
<dbReference type="Pfam" id="PF01757">
    <property type="entry name" value="Acyl_transf_3"/>
    <property type="match status" value="1"/>
</dbReference>
<feature type="transmembrane region" description="Helical" evidence="7">
    <location>
        <begin position="169"/>
        <end position="187"/>
    </location>
</feature>
<dbReference type="GO" id="GO:0005886">
    <property type="term" value="C:plasma membrane"/>
    <property type="evidence" value="ECO:0007669"/>
    <property type="project" value="UniProtKB-SubCell"/>
</dbReference>
<dbReference type="InterPro" id="IPR002656">
    <property type="entry name" value="Acyl_transf_3_dom"/>
</dbReference>
<evidence type="ECO:0000256" key="4">
    <source>
        <dbReference type="ARBA" id="ARBA00022692"/>
    </source>
</evidence>
<evidence type="ECO:0000256" key="1">
    <source>
        <dbReference type="ARBA" id="ARBA00004651"/>
    </source>
</evidence>
<evidence type="ECO:0000313" key="9">
    <source>
        <dbReference type="EMBL" id="EJY43379.1"/>
    </source>
</evidence>